<evidence type="ECO:0000313" key="1">
    <source>
        <dbReference type="EMBL" id="GAA5185586.1"/>
    </source>
</evidence>
<sequence>MVRPAAAMRSDKVAKSLRRVAGGAMVAIDMLVGSSASGVGIGDRAIGKAGPAGGRSIRRTRGRRA</sequence>
<reference evidence="2" key="1">
    <citation type="journal article" date="2019" name="Int. J. Syst. Evol. Microbiol.">
        <title>The Global Catalogue of Microorganisms (GCM) 10K type strain sequencing project: providing services to taxonomists for standard genome sequencing and annotation.</title>
        <authorList>
            <consortium name="The Broad Institute Genomics Platform"/>
            <consortium name="The Broad Institute Genome Sequencing Center for Infectious Disease"/>
            <person name="Wu L."/>
            <person name="Ma J."/>
        </authorList>
    </citation>
    <scope>NUCLEOTIDE SEQUENCE [LARGE SCALE GENOMIC DNA]</scope>
    <source>
        <strain evidence="2">JCM 18304</strain>
    </source>
</reference>
<keyword evidence="2" id="KW-1185">Reference proteome</keyword>
<dbReference type="Proteomes" id="UP001501570">
    <property type="component" value="Unassembled WGS sequence"/>
</dbReference>
<accession>A0ABP9RSL3</accession>
<proteinExistence type="predicted"/>
<dbReference type="EMBL" id="BAABJQ010000007">
    <property type="protein sequence ID" value="GAA5185586.1"/>
    <property type="molecule type" value="Genomic_DNA"/>
</dbReference>
<evidence type="ECO:0000313" key="2">
    <source>
        <dbReference type="Proteomes" id="UP001501570"/>
    </source>
</evidence>
<protein>
    <submittedName>
        <fullName evidence="1">Uncharacterized protein</fullName>
    </submittedName>
</protein>
<name>A0ABP9RSL3_9ACTN</name>
<organism evidence="1 2">
    <name type="scientific">Rugosimonospora acidiphila</name>
    <dbReference type="NCBI Taxonomy" id="556531"/>
    <lineage>
        <taxon>Bacteria</taxon>
        <taxon>Bacillati</taxon>
        <taxon>Actinomycetota</taxon>
        <taxon>Actinomycetes</taxon>
        <taxon>Micromonosporales</taxon>
        <taxon>Micromonosporaceae</taxon>
        <taxon>Rugosimonospora</taxon>
    </lineage>
</organism>
<gene>
    <name evidence="1" type="ORF">GCM10023322_29920</name>
</gene>
<comment type="caution">
    <text evidence="1">The sequence shown here is derived from an EMBL/GenBank/DDBJ whole genome shotgun (WGS) entry which is preliminary data.</text>
</comment>